<evidence type="ECO:0000259" key="6">
    <source>
        <dbReference type="Pfam" id="PF05670"/>
    </source>
</evidence>
<feature type="coiled-coil region" evidence="5">
    <location>
        <begin position="379"/>
        <end position="406"/>
    </location>
</feature>
<comment type="subunit">
    <text evidence="5">Associates with stalled 50S ribosomal subunits. Binds to RqcP.</text>
</comment>
<feature type="domain" description="NFACT RNA-binding" evidence="6">
    <location>
        <begin position="451"/>
        <end position="540"/>
    </location>
</feature>
<keyword evidence="3 5" id="KW-0694">RNA-binding</keyword>
<proteinExistence type="inferred from homology"/>
<evidence type="ECO:0000256" key="2">
    <source>
        <dbReference type="ARBA" id="ARBA00022730"/>
    </source>
</evidence>
<keyword evidence="4 5" id="KW-0648">Protein biosynthesis</keyword>
<name>A0A3S6R3E1_9LACO</name>
<dbReference type="PANTHER" id="PTHR15239">
    <property type="entry name" value="NUCLEAR EXPORT MEDIATOR FACTOR NEMF"/>
    <property type="match status" value="1"/>
</dbReference>
<dbReference type="Pfam" id="PF05833">
    <property type="entry name" value="NFACT_N"/>
    <property type="match status" value="1"/>
</dbReference>
<gene>
    <name evidence="5" type="primary">rqcH</name>
    <name evidence="7" type="ORF">BSQ50_06105</name>
</gene>
<comment type="function">
    <text evidence="5">Key component of the ribosome quality control system (RQC), a ribosome-associated complex that mediates the extraction of incompletely synthesized nascent chains from stalled ribosomes and their subsequent degradation. RqcH recruits Ala-charged tRNA, and with RqcP directs the elongation of stalled nascent chains on 50S ribosomal subunits, leading to non-templated C-terminal alanine extensions (Ala tail). The Ala tail promotes nascent chain degradation. May add between 1 and at least 8 Ala residues. Binds to stalled 50S ribosomal subunits.</text>
</comment>
<dbReference type="InterPro" id="IPR008532">
    <property type="entry name" value="NFACT_RNA-bd"/>
</dbReference>
<evidence type="ECO:0000256" key="4">
    <source>
        <dbReference type="ARBA" id="ARBA00022917"/>
    </source>
</evidence>
<keyword evidence="8" id="KW-1185">Reference proteome</keyword>
<keyword evidence="5" id="KW-0175">Coiled coil</keyword>
<dbReference type="GO" id="GO:0072344">
    <property type="term" value="P:rescue of stalled ribosome"/>
    <property type="evidence" value="ECO:0007669"/>
    <property type="project" value="UniProtKB-UniRule"/>
</dbReference>
<dbReference type="FunFam" id="2.30.310.10:FF:000004">
    <property type="entry name" value="Fibronectin-binding protein A"/>
    <property type="match status" value="1"/>
</dbReference>
<dbReference type="EMBL" id="CP018180">
    <property type="protein sequence ID" value="AUJ33215.1"/>
    <property type="molecule type" value="Genomic_DNA"/>
</dbReference>
<dbReference type="PANTHER" id="PTHR15239:SF6">
    <property type="entry name" value="RIBOSOME QUALITY CONTROL COMPLEX SUBUNIT NEMF"/>
    <property type="match status" value="1"/>
</dbReference>
<reference evidence="7 8" key="1">
    <citation type="submission" date="2016-11" db="EMBL/GenBank/DDBJ databases">
        <title>Interaction between Lactobacillus species and yeast in water kefir.</title>
        <authorList>
            <person name="Behr J."/>
            <person name="Xu D."/>
            <person name="Vogel R.F."/>
        </authorList>
    </citation>
    <scope>NUCLEOTIDE SEQUENCE [LARGE SCALE GENOMIC DNA]</scope>
    <source>
        <strain evidence="7 8">TMW 1.1827</strain>
    </source>
</reference>
<evidence type="ECO:0000256" key="5">
    <source>
        <dbReference type="HAMAP-Rule" id="MF_00844"/>
    </source>
</evidence>
<dbReference type="GO" id="GO:0000049">
    <property type="term" value="F:tRNA binding"/>
    <property type="evidence" value="ECO:0007669"/>
    <property type="project" value="UniProtKB-UniRule"/>
</dbReference>
<dbReference type="RefSeq" id="WP_148127342.1">
    <property type="nucleotide sequence ID" value="NZ_CP018180.1"/>
</dbReference>
<organism evidence="7 8">
    <name type="scientific">Liquorilactobacillus nagelii</name>
    <dbReference type="NCBI Taxonomy" id="82688"/>
    <lineage>
        <taxon>Bacteria</taxon>
        <taxon>Bacillati</taxon>
        <taxon>Bacillota</taxon>
        <taxon>Bacilli</taxon>
        <taxon>Lactobacillales</taxon>
        <taxon>Lactobacillaceae</taxon>
        <taxon>Liquorilactobacillus</taxon>
    </lineage>
</organism>
<comment type="similarity">
    <text evidence="5">Belongs to the NEMF family.</text>
</comment>
<protein>
    <recommendedName>
        <fullName evidence="5">Rqc2 homolog RqcH</fullName>
        <shortName evidence="5">RqcH</shortName>
    </recommendedName>
</protein>
<dbReference type="Gene3D" id="2.30.310.10">
    <property type="entry name" value="ibrinogen binding protein from staphylococcus aureus domain"/>
    <property type="match status" value="1"/>
</dbReference>
<dbReference type="HAMAP" id="MF_00844_B">
    <property type="entry name" value="RqcH_B"/>
    <property type="match status" value="1"/>
</dbReference>
<keyword evidence="2 5" id="KW-0699">rRNA-binding</keyword>
<dbReference type="InterPro" id="IPR043682">
    <property type="entry name" value="RqcH_bacterial"/>
</dbReference>
<evidence type="ECO:0000256" key="1">
    <source>
        <dbReference type="ARBA" id="ARBA00022555"/>
    </source>
</evidence>
<dbReference type="Proteomes" id="UP000324497">
    <property type="component" value="Chromosome"/>
</dbReference>
<evidence type="ECO:0000256" key="3">
    <source>
        <dbReference type="ARBA" id="ARBA00022884"/>
    </source>
</evidence>
<dbReference type="GO" id="GO:0043023">
    <property type="term" value="F:ribosomal large subunit binding"/>
    <property type="evidence" value="ECO:0007669"/>
    <property type="project" value="UniProtKB-UniRule"/>
</dbReference>
<dbReference type="Pfam" id="PF05670">
    <property type="entry name" value="NFACT-R_1"/>
    <property type="match status" value="1"/>
</dbReference>
<keyword evidence="1 5" id="KW-0820">tRNA-binding</keyword>
<dbReference type="KEGG" id="lng:BSQ50_06105"/>
<dbReference type="Gene3D" id="3.40.970.40">
    <property type="entry name" value="fibrinogen binding protein from staphylococcus aureus domain like"/>
    <property type="match status" value="1"/>
</dbReference>
<evidence type="ECO:0000313" key="7">
    <source>
        <dbReference type="EMBL" id="AUJ33215.1"/>
    </source>
</evidence>
<dbReference type="GO" id="GO:1990112">
    <property type="term" value="C:RQC complex"/>
    <property type="evidence" value="ECO:0007669"/>
    <property type="project" value="TreeGrafter"/>
</dbReference>
<sequence>MSFDGLFTRAIAAELNQQLAKGRIGKISQPYPNEVILTIRAHRHNFPLLLSAHPSYARIQITQIPFKNPIVPTNFTMSLRKYLEGAKLLNIEQLANDRVLFLNFATRNELGDELPLQLSIEIMGRYSNIILIDQTTQKIIDTIKHIGPGQNRYRTLLPGANYIQPPQQAKINPFNDNDKQYQYLVADYPNREVLAQKLQQVYQGFAKEHALYFADQLHRTDQAMADNWQATLKQVNHPAPSIVKNEDQRQVFFTFLAFPTKNVLHQTATLSEILDLYYQQKANHDRVQQLAGQLISLIRNQLHKNQKKVKKLQQTLVASKHADQYRIKGELLTTYLNQVRRGMTSIELKNYYDNQKMLHITLSPNLTPSKNAQKYFKKYQKLKKAVIFVNEQLAKAQEEIAYLEEIQSEIELAEPEDLPEIKLELQQQGYLKNQKKAKKNKPRQSTSQPTVFYSSDKTKISVGKNNFQNDRLTLKTASKNDIWLHAKNVPGSHVIIHKSDPTQQTLLEAANLAAYFSKSRQSATVPVDYVMVKRIRKPNGARPGFVIYEGQKTLFVTPEPELIKKLAIKPNN</sequence>
<accession>A0A3S6R3E1</accession>
<evidence type="ECO:0000313" key="8">
    <source>
        <dbReference type="Proteomes" id="UP000324497"/>
    </source>
</evidence>
<dbReference type="InterPro" id="IPR051608">
    <property type="entry name" value="RQC_Subunit_NEMF"/>
</dbReference>
<dbReference type="GO" id="GO:0019843">
    <property type="term" value="F:rRNA binding"/>
    <property type="evidence" value="ECO:0007669"/>
    <property type="project" value="UniProtKB-UniRule"/>
</dbReference>
<dbReference type="AlphaFoldDB" id="A0A3S6R3E1"/>